<accession>A0ABT6FX07</accession>
<dbReference type="EMBL" id="JARSBN010000001">
    <property type="protein sequence ID" value="MDG4714318.1"/>
    <property type="molecule type" value="Genomic_DNA"/>
</dbReference>
<protein>
    <submittedName>
        <fullName evidence="2">Glycosyltransferase family 2 protein</fullName>
        <ecNumber evidence="2">2.4.-.-</ecNumber>
    </submittedName>
</protein>
<proteinExistence type="predicted"/>
<dbReference type="Pfam" id="PF00535">
    <property type="entry name" value="Glycos_transf_2"/>
    <property type="match status" value="1"/>
</dbReference>
<feature type="domain" description="Glycosyltransferase 2-like" evidence="1">
    <location>
        <begin position="10"/>
        <end position="139"/>
    </location>
</feature>
<sequence>MNIQNRQLVSIILPNYNHADYLTSRLESIYNQSYQNFEVILLDDCSTDSSLSILSTYKDHPKTSHFIVNKINSGSPFKQWQKGLSLAKGQFIWIAESDDYCDLNFLESQLQHIQQRSLDVVVAETKVVNKDSITGRTEHPIFKQKDELKISLDYFLYCPILNVSSIIFKKTLIKDAFRYTNYRLIGDRVFYFEAFHNKKIALNPLTQSYFRKEGESVSTLNSKGLNYLIKYYREHQRFAEEAYKANKIDVKLYRSYVQRFFNRVNNRLRKTEKLNLKYLLMRLKYYKDIKK</sequence>
<reference evidence="2 3" key="1">
    <citation type="submission" date="2023-03" db="EMBL/GenBank/DDBJ databases">
        <title>Strain YYF002 represents a novel species in the genus Winogradskyella isolated from seawater.</title>
        <authorList>
            <person name="Fu Z.-Y."/>
        </authorList>
    </citation>
    <scope>NUCLEOTIDE SEQUENCE [LARGE SCALE GENOMIC DNA]</scope>
    <source>
        <strain evidence="2 3">YYF002</strain>
    </source>
</reference>
<dbReference type="Proteomes" id="UP001529085">
    <property type="component" value="Unassembled WGS sequence"/>
</dbReference>
<keyword evidence="3" id="KW-1185">Reference proteome</keyword>
<evidence type="ECO:0000313" key="2">
    <source>
        <dbReference type="EMBL" id="MDG4714318.1"/>
    </source>
</evidence>
<dbReference type="PANTHER" id="PTHR22916:SF3">
    <property type="entry name" value="UDP-GLCNAC:BETAGAL BETA-1,3-N-ACETYLGLUCOSAMINYLTRANSFERASE-LIKE PROTEIN 1"/>
    <property type="match status" value="1"/>
</dbReference>
<comment type="caution">
    <text evidence="2">The sequence shown here is derived from an EMBL/GenBank/DDBJ whole genome shotgun (WGS) entry which is preliminary data.</text>
</comment>
<keyword evidence="2" id="KW-0328">Glycosyltransferase</keyword>
<dbReference type="SUPFAM" id="SSF53448">
    <property type="entry name" value="Nucleotide-diphospho-sugar transferases"/>
    <property type="match status" value="1"/>
</dbReference>
<dbReference type="PANTHER" id="PTHR22916">
    <property type="entry name" value="GLYCOSYLTRANSFERASE"/>
    <property type="match status" value="1"/>
</dbReference>
<name>A0ABT6FX07_9FLAO</name>
<dbReference type="GO" id="GO:0016757">
    <property type="term" value="F:glycosyltransferase activity"/>
    <property type="evidence" value="ECO:0007669"/>
    <property type="project" value="UniProtKB-KW"/>
</dbReference>
<organism evidence="2 3">
    <name type="scientific">Winogradskyella marincola</name>
    <dbReference type="NCBI Taxonomy" id="3037795"/>
    <lineage>
        <taxon>Bacteria</taxon>
        <taxon>Pseudomonadati</taxon>
        <taxon>Bacteroidota</taxon>
        <taxon>Flavobacteriia</taxon>
        <taxon>Flavobacteriales</taxon>
        <taxon>Flavobacteriaceae</taxon>
        <taxon>Winogradskyella</taxon>
    </lineage>
</organism>
<gene>
    <name evidence="2" type="ORF">P7122_00410</name>
</gene>
<dbReference type="InterPro" id="IPR001173">
    <property type="entry name" value="Glyco_trans_2-like"/>
</dbReference>
<dbReference type="Gene3D" id="3.90.550.10">
    <property type="entry name" value="Spore Coat Polysaccharide Biosynthesis Protein SpsA, Chain A"/>
    <property type="match status" value="1"/>
</dbReference>
<dbReference type="InterPro" id="IPR029044">
    <property type="entry name" value="Nucleotide-diphossugar_trans"/>
</dbReference>
<keyword evidence="2" id="KW-0808">Transferase</keyword>
<dbReference type="EC" id="2.4.-.-" evidence="2"/>
<evidence type="ECO:0000313" key="3">
    <source>
        <dbReference type="Proteomes" id="UP001529085"/>
    </source>
</evidence>
<dbReference type="RefSeq" id="WP_278003810.1">
    <property type="nucleotide sequence ID" value="NZ_JARSBN010000001.1"/>
</dbReference>
<evidence type="ECO:0000259" key="1">
    <source>
        <dbReference type="Pfam" id="PF00535"/>
    </source>
</evidence>